<comment type="caution">
    <text evidence="2">The sequence shown here is derived from an EMBL/GenBank/DDBJ whole genome shotgun (WGS) entry which is preliminary data.</text>
</comment>
<evidence type="ECO:0000313" key="3">
    <source>
        <dbReference type="Proteomes" id="UP001141552"/>
    </source>
</evidence>
<reference evidence="2" key="2">
    <citation type="journal article" date="2023" name="Plants (Basel)">
        <title>Annotation of the Turnera subulata (Passifloraceae) Draft Genome Reveals the S-Locus Evolved after the Divergence of Turneroideae from Passifloroideae in a Stepwise Manner.</title>
        <authorList>
            <person name="Henning P.M."/>
            <person name="Roalson E.H."/>
            <person name="Mir W."/>
            <person name="McCubbin A.G."/>
            <person name="Shore J.S."/>
        </authorList>
    </citation>
    <scope>NUCLEOTIDE SEQUENCE</scope>
    <source>
        <strain evidence="2">F60SS</strain>
    </source>
</reference>
<accession>A0A9Q0FGK4</accession>
<gene>
    <name evidence="2" type="ORF">Tsubulata_043869</name>
</gene>
<sequence length="85" mass="9192">MTPPSPPSHSGHGFSAPSPAPPLFPQPVLLVLSPAALHHLHLLPDRRRPSRPPRGLRSQKGKRIRDLEVGKRCGLGPFFVLGLSV</sequence>
<name>A0A9Q0FGK4_9ROSI</name>
<organism evidence="2 3">
    <name type="scientific">Turnera subulata</name>
    <dbReference type="NCBI Taxonomy" id="218843"/>
    <lineage>
        <taxon>Eukaryota</taxon>
        <taxon>Viridiplantae</taxon>
        <taxon>Streptophyta</taxon>
        <taxon>Embryophyta</taxon>
        <taxon>Tracheophyta</taxon>
        <taxon>Spermatophyta</taxon>
        <taxon>Magnoliopsida</taxon>
        <taxon>eudicotyledons</taxon>
        <taxon>Gunneridae</taxon>
        <taxon>Pentapetalae</taxon>
        <taxon>rosids</taxon>
        <taxon>fabids</taxon>
        <taxon>Malpighiales</taxon>
        <taxon>Passifloraceae</taxon>
        <taxon>Turnera</taxon>
    </lineage>
</organism>
<dbReference type="Proteomes" id="UP001141552">
    <property type="component" value="Unassembled WGS sequence"/>
</dbReference>
<feature type="region of interest" description="Disordered" evidence="1">
    <location>
        <begin position="42"/>
        <end position="63"/>
    </location>
</feature>
<reference evidence="2" key="1">
    <citation type="submission" date="2022-02" db="EMBL/GenBank/DDBJ databases">
        <authorList>
            <person name="Henning P.M."/>
            <person name="McCubbin A.G."/>
            <person name="Shore J.S."/>
        </authorList>
    </citation>
    <scope>NUCLEOTIDE SEQUENCE</scope>
    <source>
        <strain evidence="2">F60SS</strain>
        <tissue evidence="2">Leaves</tissue>
    </source>
</reference>
<evidence type="ECO:0000256" key="1">
    <source>
        <dbReference type="SAM" id="MobiDB-lite"/>
    </source>
</evidence>
<evidence type="ECO:0000313" key="2">
    <source>
        <dbReference type="EMBL" id="KAJ4829987.1"/>
    </source>
</evidence>
<keyword evidence="3" id="KW-1185">Reference proteome</keyword>
<dbReference type="EMBL" id="JAKUCV010005761">
    <property type="protein sequence ID" value="KAJ4829987.1"/>
    <property type="molecule type" value="Genomic_DNA"/>
</dbReference>
<feature type="region of interest" description="Disordered" evidence="1">
    <location>
        <begin position="1"/>
        <end position="20"/>
    </location>
</feature>
<proteinExistence type="predicted"/>
<protein>
    <submittedName>
        <fullName evidence="2">Uncharacterized protein</fullName>
    </submittedName>
</protein>
<feature type="compositionally biased region" description="Low complexity" evidence="1">
    <location>
        <begin position="8"/>
        <end position="17"/>
    </location>
</feature>
<dbReference type="AlphaFoldDB" id="A0A9Q0FGK4"/>